<feature type="compositionally biased region" description="Basic and acidic residues" evidence="1">
    <location>
        <begin position="76"/>
        <end position="90"/>
    </location>
</feature>
<dbReference type="Proteomes" id="UP000821837">
    <property type="component" value="Unassembled WGS sequence"/>
</dbReference>
<gene>
    <name evidence="2" type="ORF">HPB52_004362</name>
</gene>
<dbReference type="AlphaFoldDB" id="A0A9D4SMA3"/>
<reference evidence="2" key="1">
    <citation type="journal article" date="2020" name="Cell">
        <title>Large-Scale Comparative Analyses of Tick Genomes Elucidate Their Genetic Diversity and Vector Capacities.</title>
        <authorList>
            <consortium name="Tick Genome and Microbiome Consortium (TIGMIC)"/>
            <person name="Jia N."/>
            <person name="Wang J."/>
            <person name="Shi W."/>
            <person name="Du L."/>
            <person name="Sun Y."/>
            <person name="Zhan W."/>
            <person name="Jiang J.F."/>
            <person name="Wang Q."/>
            <person name="Zhang B."/>
            <person name="Ji P."/>
            <person name="Bell-Sakyi L."/>
            <person name="Cui X.M."/>
            <person name="Yuan T.T."/>
            <person name="Jiang B.G."/>
            <person name="Yang W.F."/>
            <person name="Lam T.T."/>
            <person name="Chang Q.C."/>
            <person name="Ding S.J."/>
            <person name="Wang X.J."/>
            <person name="Zhu J.G."/>
            <person name="Ruan X.D."/>
            <person name="Zhao L."/>
            <person name="Wei J.T."/>
            <person name="Ye R.Z."/>
            <person name="Que T.C."/>
            <person name="Du C.H."/>
            <person name="Zhou Y.H."/>
            <person name="Cheng J.X."/>
            <person name="Dai P.F."/>
            <person name="Guo W.B."/>
            <person name="Han X.H."/>
            <person name="Huang E.J."/>
            <person name="Li L.F."/>
            <person name="Wei W."/>
            <person name="Gao Y.C."/>
            <person name="Liu J.Z."/>
            <person name="Shao H.Z."/>
            <person name="Wang X."/>
            <person name="Wang C.C."/>
            <person name="Yang T.C."/>
            <person name="Huo Q.B."/>
            <person name="Li W."/>
            <person name="Chen H.Y."/>
            <person name="Chen S.E."/>
            <person name="Zhou L.G."/>
            <person name="Ni X.B."/>
            <person name="Tian J.H."/>
            <person name="Sheng Y."/>
            <person name="Liu T."/>
            <person name="Pan Y.S."/>
            <person name="Xia L.Y."/>
            <person name="Li J."/>
            <person name="Zhao F."/>
            <person name="Cao W.C."/>
        </authorList>
    </citation>
    <scope>NUCLEOTIDE SEQUENCE</scope>
    <source>
        <strain evidence="2">Rsan-2018</strain>
    </source>
</reference>
<dbReference type="EMBL" id="JABSTV010001255">
    <property type="protein sequence ID" value="KAH7935118.1"/>
    <property type="molecule type" value="Genomic_DNA"/>
</dbReference>
<organism evidence="2 3">
    <name type="scientific">Rhipicephalus sanguineus</name>
    <name type="common">Brown dog tick</name>
    <name type="synonym">Ixodes sanguineus</name>
    <dbReference type="NCBI Taxonomy" id="34632"/>
    <lineage>
        <taxon>Eukaryota</taxon>
        <taxon>Metazoa</taxon>
        <taxon>Ecdysozoa</taxon>
        <taxon>Arthropoda</taxon>
        <taxon>Chelicerata</taxon>
        <taxon>Arachnida</taxon>
        <taxon>Acari</taxon>
        <taxon>Parasitiformes</taxon>
        <taxon>Ixodida</taxon>
        <taxon>Ixodoidea</taxon>
        <taxon>Ixodidae</taxon>
        <taxon>Rhipicephalinae</taxon>
        <taxon>Rhipicephalus</taxon>
        <taxon>Rhipicephalus</taxon>
    </lineage>
</organism>
<proteinExistence type="predicted"/>
<evidence type="ECO:0000313" key="2">
    <source>
        <dbReference type="EMBL" id="KAH7935118.1"/>
    </source>
</evidence>
<feature type="region of interest" description="Disordered" evidence="1">
    <location>
        <begin position="76"/>
        <end position="109"/>
    </location>
</feature>
<protein>
    <submittedName>
        <fullName evidence="2">Uncharacterized protein</fullName>
    </submittedName>
</protein>
<reference evidence="2" key="2">
    <citation type="submission" date="2021-09" db="EMBL/GenBank/DDBJ databases">
        <authorList>
            <person name="Jia N."/>
            <person name="Wang J."/>
            <person name="Shi W."/>
            <person name="Du L."/>
            <person name="Sun Y."/>
            <person name="Zhan W."/>
            <person name="Jiang J."/>
            <person name="Wang Q."/>
            <person name="Zhang B."/>
            <person name="Ji P."/>
            <person name="Sakyi L.B."/>
            <person name="Cui X."/>
            <person name="Yuan T."/>
            <person name="Jiang B."/>
            <person name="Yang W."/>
            <person name="Lam T.T.-Y."/>
            <person name="Chang Q."/>
            <person name="Ding S."/>
            <person name="Wang X."/>
            <person name="Zhu J."/>
            <person name="Ruan X."/>
            <person name="Zhao L."/>
            <person name="Wei J."/>
            <person name="Que T."/>
            <person name="Du C."/>
            <person name="Cheng J."/>
            <person name="Dai P."/>
            <person name="Han X."/>
            <person name="Huang E."/>
            <person name="Gao Y."/>
            <person name="Liu J."/>
            <person name="Shao H."/>
            <person name="Ye R."/>
            <person name="Li L."/>
            <person name="Wei W."/>
            <person name="Wang X."/>
            <person name="Wang C."/>
            <person name="Huo Q."/>
            <person name="Li W."/>
            <person name="Guo W."/>
            <person name="Chen H."/>
            <person name="Chen S."/>
            <person name="Zhou L."/>
            <person name="Zhou L."/>
            <person name="Ni X."/>
            <person name="Tian J."/>
            <person name="Zhou Y."/>
            <person name="Sheng Y."/>
            <person name="Liu T."/>
            <person name="Pan Y."/>
            <person name="Xia L."/>
            <person name="Li J."/>
            <person name="Zhao F."/>
            <person name="Cao W."/>
        </authorList>
    </citation>
    <scope>NUCLEOTIDE SEQUENCE</scope>
    <source>
        <strain evidence="2">Rsan-2018</strain>
        <tissue evidence="2">Larvae</tissue>
    </source>
</reference>
<feature type="region of interest" description="Disordered" evidence="1">
    <location>
        <begin position="1"/>
        <end position="37"/>
    </location>
</feature>
<name>A0A9D4SMA3_RHISA</name>
<evidence type="ECO:0000256" key="1">
    <source>
        <dbReference type="SAM" id="MobiDB-lite"/>
    </source>
</evidence>
<comment type="caution">
    <text evidence="2">The sequence shown here is derived from an EMBL/GenBank/DDBJ whole genome shotgun (WGS) entry which is preliminary data.</text>
</comment>
<feature type="compositionally biased region" description="Basic and acidic residues" evidence="1">
    <location>
        <begin position="24"/>
        <end position="37"/>
    </location>
</feature>
<evidence type="ECO:0000313" key="3">
    <source>
        <dbReference type="Proteomes" id="UP000821837"/>
    </source>
</evidence>
<sequence length="109" mass="12191">MLGKDAGLEFGETETWLHTGTEADSVRERPSTDRRDSVTIRLPSARYGVSDSGQNPCLSIGRCTWIVPWVRALRIKPREPRPTSDGKNDNSTDSGWLWLPTGPPYVHVQ</sequence>
<keyword evidence="3" id="KW-1185">Reference proteome</keyword>
<accession>A0A9D4SMA3</accession>